<keyword evidence="2" id="KW-1185">Reference proteome</keyword>
<dbReference type="EMBL" id="JAOYFB010000001">
    <property type="protein sequence ID" value="KAK4004776.1"/>
    <property type="molecule type" value="Genomic_DNA"/>
</dbReference>
<gene>
    <name evidence="1" type="ORF">OUZ56_006500</name>
</gene>
<organism evidence="1 2">
    <name type="scientific">Daphnia magna</name>
    <dbReference type="NCBI Taxonomy" id="35525"/>
    <lineage>
        <taxon>Eukaryota</taxon>
        <taxon>Metazoa</taxon>
        <taxon>Ecdysozoa</taxon>
        <taxon>Arthropoda</taxon>
        <taxon>Crustacea</taxon>
        <taxon>Branchiopoda</taxon>
        <taxon>Diplostraca</taxon>
        <taxon>Cladocera</taxon>
        <taxon>Anomopoda</taxon>
        <taxon>Daphniidae</taxon>
        <taxon>Daphnia</taxon>
    </lineage>
</organism>
<comment type="caution">
    <text evidence="1">The sequence shown here is derived from an EMBL/GenBank/DDBJ whole genome shotgun (WGS) entry which is preliminary data.</text>
</comment>
<accession>A0ABQ9YVV1</accession>
<evidence type="ECO:0000313" key="1">
    <source>
        <dbReference type="EMBL" id="KAK4004776.1"/>
    </source>
</evidence>
<reference evidence="1 2" key="1">
    <citation type="journal article" date="2023" name="Nucleic Acids Res.">
        <title>The hologenome of Daphnia magna reveals possible DNA methylation and microbiome-mediated evolution of the host genome.</title>
        <authorList>
            <person name="Chaturvedi A."/>
            <person name="Li X."/>
            <person name="Dhandapani V."/>
            <person name="Marshall H."/>
            <person name="Kissane S."/>
            <person name="Cuenca-Cambronero M."/>
            <person name="Asole G."/>
            <person name="Calvet F."/>
            <person name="Ruiz-Romero M."/>
            <person name="Marangio P."/>
            <person name="Guigo R."/>
            <person name="Rago D."/>
            <person name="Mirbahai L."/>
            <person name="Eastwood N."/>
            <person name="Colbourne J.K."/>
            <person name="Zhou J."/>
            <person name="Mallon E."/>
            <person name="Orsini L."/>
        </authorList>
    </citation>
    <scope>NUCLEOTIDE SEQUENCE [LARGE SCALE GENOMIC DNA]</scope>
    <source>
        <strain evidence="1">LRV0_1</strain>
    </source>
</reference>
<name>A0ABQ9YVV1_9CRUS</name>
<proteinExistence type="predicted"/>
<sequence>MPRDLILSHQNTTPRMLPSTTLLPCTTLPAPEYYPYTRWNTIIQFEHFSHKVSQELSRLQNRLNYRVLRFRDGGASTFRFEILSCLSAECQTWSADGSDI</sequence>
<evidence type="ECO:0000313" key="2">
    <source>
        <dbReference type="Proteomes" id="UP001234178"/>
    </source>
</evidence>
<dbReference type="Proteomes" id="UP001234178">
    <property type="component" value="Unassembled WGS sequence"/>
</dbReference>
<protein>
    <submittedName>
        <fullName evidence="1">Uncharacterized protein</fullName>
    </submittedName>
</protein>